<dbReference type="InterPro" id="IPR036510">
    <property type="entry name" value="Ribosomal_bS20_sf"/>
</dbReference>
<keyword evidence="3 8" id="KW-0699">rRNA-binding</keyword>
<evidence type="ECO:0000256" key="1">
    <source>
        <dbReference type="ARBA" id="ARBA00003134"/>
    </source>
</evidence>
<name>D3PEG9_DEFDS</name>
<accession>D3PEG9</accession>
<dbReference type="GO" id="GO:0070181">
    <property type="term" value="F:small ribosomal subunit rRNA binding"/>
    <property type="evidence" value="ECO:0007669"/>
    <property type="project" value="TreeGrafter"/>
</dbReference>
<dbReference type="GO" id="GO:0015935">
    <property type="term" value="C:small ribosomal subunit"/>
    <property type="evidence" value="ECO:0007669"/>
    <property type="project" value="TreeGrafter"/>
</dbReference>
<evidence type="ECO:0000313" key="9">
    <source>
        <dbReference type="EMBL" id="BAI80992.1"/>
    </source>
</evidence>
<keyword evidence="5 8" id="KW-0689">Ribosomal protein</keyword>
<dbReference type="HAMAP" id="MF_00500">
    <property type="entry name" value="Ribosomal_bS20"/>
    <property type="match status" value="1"/>
</dbReference>
<dbReference type="SUPFAM" id="SSF46992">
    <property type="entry name" value="Ribosomal protein S20"/>
    <property type="match status" value="1"/>
</dbReference>
<dbReference type="STRING" id="639282.DEFDS_1532"/>
<protein>
    <recommendedName>
        <fullName evidence="7 8">Small ribosomal subunit protein bS20</fullName>
    </recommendedName>
</protein>
<dbReference type="Pfam" id="PF01649">
    <property type="entry name" value="Ribosomal_S20p"/>
    <property type="match status" value="1"/>
</dbReference>
<comment type="function">
    <text evidence="1 8">Binds directly to 16S ribosomal RNA.</text>
</comment>
<dbReference type="PANTHER" id="PTHR33398">
    <property type="entry name" value="30S RIBOSOMAL PROTEIN S20"/>
    <property type="match status" value="1"/>
</dbReference>
<keyword evidence="10" id="KW-1185">Reference proteome</keyword>
<dbReference type="EMBL" id="AP011529">
    <property type="protein sequence ID" value="BAI80992.1"/>
    <property type="molecule type" value="Genomic_DNA"/>
</dbReference>
<dbReference type="FunFam" id="1.20.58.110:FF:000001">
    <property type="entry name" value="30S ribosomal protein S20"/>
    <property type="match status" value="1"/>
</dbReference>
<evidence type="ECO:0000256" key="7">
    <source>
        <dbReference type="ARBA" id="ARBA00035136"/>
    </source>
</evidence>
<dbReference type="NCBIfam" id="TIGR00029">
    <property type="entry name" value="S20"/>
    <property type="match status" value="1"/>
</dbReference>
<evidence type="ECO:0000313" key="10">
    <source>
        <dbReference type="Proteomes" id="UP000001520"/>
    </source>
</evidence>
<comment type="similarity">
    <text evidence="2 8">Belongs to the bacterial ribosomal protein bS20 family.</text>
</comment>
<dbReference type="Gene3D" id="1.20.58.110">
    <property type="entry name" value="Ribosomal protein S20"/>
    <property type="match status" value="1"/>
</dbReference>
<reference evidence="9 10" key="1">
    <citation type="journal article" date="2010" name="DNA Res.">
        <title>Bacterial lifestyle in a deep-sea hydrothermal vent chimney revealed by the genome sequence of the thermophilic bacterium Deferribacter desulfuricans SSM1.</title>
        <authorList>
            <person name="Takaki Y."/>
            <person name="Shimamura S."/>
            <person name="Nakagawa S."/>
            <person name="Fukuhara Y."/>
            <person name="Horikawa H."/>
            <person name="Ankai A."/>
            <person name="Harada T."/>
            <person name="Hosoyama A."/>
            <person name="Oguchi A."/>
            <person name="Fukui S."/>
            <person name="Fujita N."/>
            <person name="Takami H."/>
            <person name="Takai K."/>
        </authorList>
    </citation>
    <scope>NUCLEOTIDE SEQUENCE [LARGE SCALE GENOMIC DNA]</scope>
    <source>
        <strain evidence="10">DSM 14783 / JCM 11476 / NBRC 101012 / SSM1</strain>
    </source>
</reference>
<evidence type="ECO:0000256" key="4">
    <source>
        <dbReference type="ARBA" id="ARBA00022884"/>
    </source>
</evidence>
<gene>
    <name evidence="8 9" type="primary">rpsT</name>
    <name evidence="9" type="ordered locus">DEFDS_1532</name>
</gene>
<evidence type="ECO:0000256" key="8">
    <source>
        <dbReference type="HAMAP-Rule" id="MF_00500"/>
    </source>
</evidence>
<dbReference type="OrthoDB" id="9807974at2"/>
<organism evidence="9 10">
    <name type="scientific">Deferribacter desulfuricans (strain DSM 14783 / JCM 11476 / NBRC 101012 / SSM1)</name>
    <dbReference type="NCBI Taxonomy" id="639282"/>
    <lineage>
        <taxon>Bacteria</taxon>
        <taxon>Pseudomonadati</taxon>
        <taxon>Deferribacterota</taxon>
        <taxon>Deferribacteres</taxon>
        <taxon>Deferribacterales</taxon>
        <taxon>Deferribacteraceae</taxon>
        <taxon>Deferribacter</taxon>
    </lineage>
</organism>
<dbReference type="RefSeq" id="WP_013008238.1">
    <property type="nucleotide sequence ID" value="NC_013939.1"/>
</dbReference>
<dbReference type="Proteomes" id="UP000001520">
    <property type="component" value="Chromosome"/>
</dbReference>
<dbReference type="AlphaFoldDB" id="D3PEG9"/>
<dbReference type="GO" id="GO:0006412">
    <property type="term" value="P:translation"/>
    <property type="evidence" value="ECO:0007669"/>
    <property type="project" value="UniProtKB-UniRule"/>
</dbReference>
<evidence type="ECO:0000256" key="3">
    <source>
        <dbReference type="ARBA" id="ARBA00022730"/>
    </source>
</evidence>
<dbReference type="HOGENOM" id="CLU_160655_4_0_0"/>
<evidence type="ECO:0000256" key="6">
    <source>
        <dbReference type="ARBA" id="ARBA00023274"/>
    </source>
</evidence>
<dbReference type="PANTHER" id="PTHR33398:SF1">
    <property type="entry name" value="SMALL RIBOSOMAL SUBUNIT PROTEIN BS20C"/>
    <property type="match status" value="1"/>
</dbReference>
<dbReference type="GO" id="GO:0003735">
    <property type="term" value="F:structural constituent of ribosome"/>
    <property type="evidence" value="ECO:0007669"/>
    <property type="project" value="InterPro"/>
</dbReference>
<dbReference type="KEGG" id="ddf:DEFDS_1532"/>
<keyword evidence="6 8" id="KW-0687">Ribonucleoprotein</keyword>
<evidence type="ECO:0000256" key="5">
    <source>
        <dbReference type="ARBA" id="ARBA00022980"/>
    </source>
</evidence>
<proteinExistence type="inferred from homology"/>
<sequence>MAHSLSAKKRIRQNEKRRLRNKSYKSMMKTFTKKFLAAVEEGNIEEAEKRFNEAVKVIYKVHSKGIIHKNQAARRVARLAKRLQALKNSAA</sequence>
<dbReference type="GO" id="GO:0005829">
    <property type="term" value="C:cytosol"/>
    <property type="evidence" value="ECO:0007669"/>
    <property type="project" value="TreeGrafter"/>
</dbReference>
<dbReference type="eggNOG" id="COG0268">
    <property type="taxonomic scope" value="Bacteria"/>
</dbReference>
<keyword evidence="4 8" id="KW-0694">RNA-binding</keyword>
<dbReference type="InterPro" id="IPR002583">
    <property type="entry name" value="Ribosomal_bS20"/>
</dbReference>
<evidence type="ECO:0000256" key="2">
    <source>
        <dbReference type="ARBA" id="ARBA00007634"/>
    </source>
</evidence>